<protein>
    <submittedName>
        <fullName evidence="1">Uncharacterized protein</fullName>
    </submittedName>
</protein>
<evidence type="ECO:0000313" key="2">
    <source>
        <dbReference type="Proteomes" id="UP000799324"/>
    </source>
</evidence>
<reference evidence="1" key="1">
    <citation type="journal article" date="2020" name="Stud. Mycol.">
        <title>101 Dothideomycetes genomes: a test case for predicting lifestyles and emergence of pathogens.</title>
        <authorList>
            <person name="Haridas S."/>
            <person name="Albert R."/>
            <person name="Binder M."/>
            <person name="Bloem J."/>
            <person name="Labutti K."/>
            <person name="Salamov A."/>
            <person name="Andreopoulos B."/>
            <person name="Baker S."/>
            <person name="Barry K."/>
            <person name="Bills G."/>
            <person name="Bluhm B."/>
            <person name="Cannon C."/>
            <person name="Castanera R."/>
            <person name="Culley D."/>
            <person name="Daum C."/>
            <person name="Ezra D."/>
            <person name="Gonzalez J."/>
            <person name="Henrissat B."/>
            <person name="Kuo A."/>
            <person name="Liang C."/>
            <person name="Lipzen A."/>
            <person name="Lutzoni F."/>
            <person name="Magnuson J."/>
            <person name="Mondo S."/>
            <person name="Nolan M."/>
            <person name="Ohm R."/>
            <person name="Pangilinan J."/>
            <person name="Park H.-J."/>
            <person name="Ramirez L."/>
            <person name="Alfaro M."/>
            <person name="Sun H."/>
            <person name="Tritt A."/>
            <person name="Yoshinaga Y."/>
            <person name="Zwiers L.-H."/>
            <person name="Turgeon B."/>
            <person name="Goodwin S."/>
            <person name="Spatafora J."/>
            <person name="Crous P."/>
            <person name="Grigoriev I."/>
        </authorList>
    </citation>
    <scope>NUCLEOTIDE SEQUENCE</scope>
    <source>
        <strain evidence="1">CBS 122681</strain>
    </source>
</reference>
<keyword evidence="2" id="KW-1185">Reference proteome</keyword>
<dbReference type="Proteomes" id="UP000799324">
    <property type="component" value="Unassembled WGS sequence"/>
</dbReference>
<dbReference type="AlphaFoldDB" id="A0A6A6TJ02"/>
<sequence length="154" mass="17536">MNVTFLYHQGTPDNAKDLQESTGTTCYWHTVLKHTRRLVSSPQSPISNANVVTILAVHRMRHHYQHAWHSCLCNLSPLGNIRGLLLAPVPYRGVQDALQRNVYDCFPASKHHIRRSIFHASLHLVLHCIPICIHLPGLSIGYQRRVGLRLVVEQ</sequence>
<organism evidence="1 2">
    <name type="scientific">Lophiostoma macrostomum CBS 122681</name>
    <dbReference type="NCBI Taxonomy" id="1314788"/>
    <lineage>
        <taxon>Eukaryota</taxon>
        <taxon>Fungi</taxon>
        <taxon>Dikarya</taxon>
        <taxon>Ascomycota</taxon>
        <taxon>Pezizomycotina</taxon>
        <taxon>Dothideomycetes</taxon>
        <taxon>Pleosporomycetidae</taxon>
        <taxon>Pleosporales</taxon>
        <taxon>Lophiostomataceae</taxon>
        <taxon>Lophiostoma</taxon>
    </lineage>
</organism>
<name>A0A6A6TJ02_9PLEO</name>
<dbReference type="EMBL" id="MU004305">
    <property type="protein sequence ID" value="KAF2659712.1"/>
    <property type="molecule type" value="Genomic_DNA"/>
</dbReference>
<evidence type="ECO:0000313" key="1">
    <source>
        <dbReference type="EMBL" id="KAF2659712.1"/>
    </source>
</evidence>
<gene>
    <name evidence="1" type="ORF">K491DRAFT_153663</name>
</gene>
<accession>A0A6A6TJ02</accession>
<proteinExistence type="predicted"/>